<evidence type="ECO:0000313" key="2">
    <source>
        <dbReference type="Proteomes" id="UP000619457"/>
    </source>
</evidence>
<keyword evidence="2" id="KW-1185">Reference proteome</keyword>
<protein>
    <submittedName>
        <fullName evidence="1">Uncharacterized protein</fullName>
    </submittedName>
</protein>
<gene>
    <name evidence="1" type="ORF">GCM10007049_23980</name>
</gene>
<dbReference type="EMBL" id="BMWX01000004">
    <property type="protein sequence ID" value="GGZ30465.1"/>
    <property type="molecule type" value="Genomic_DNA"/>
</dbReference>
<organism evidence="1 2">
    <name type="scientific">Echinicola pacifica</name>
    <dbReference type="NCBI Taxonomy" id="346377"/>
    <lineage>
        <taxon>Bacteria</taxon>
        <taxon>Pseudomonadati</taxon>
        <taxon>Bacteroidota</taxon>
        <taxon>Cytophagia</taxon>
        <taxon>Cytophagales</taxon>
        <taxon>Cyclobacteriaceae</taxon>
        <taxon>Echinicola</taxon>
    </lineage>
</organism>
<evidence type="ECO:0000313" key="1">
    <source>
        <dbReference type="EMBL" id="GGZ30465.1"/>
    </source>
</evidence>
<name>A0A918Q184_9BACT</name>
<comment type="caution">
    <text evidence="1">The sequence shown here is derived from an EMBL/GenBank/DDBJ whole genome shotgun (WGS) entry which is preliminary data.</text>
</comment>
<proteinExistence type="predicted"/>
<dbReference type="Proteomes" id="UP000619457">
    <property type="component" value="Unassembled WGS sequence"/>
</dbReference>
<reference evidence="1" key="1">
    <citation type="journal article" date="2014" name="Int. J. Syst. Evol. Microbiol.">
        <title>Complete genome sequence of Corynebacterium casei LMG S-19264T (=DSM 44701T), isolated from a smear-ripened cheese.</title>
        <authorList>
            <consortium name="US DOE Joint Genome Institute (JGI-PGF)"/>
            <person name="Walter F."/>
            <person name="Albersmeier A."/>
            <person name="Kalinowski J."/>
            <person name="Ruckert C."/>
        </authorList>
    </citation>
    <scope>NUCLEOTIDE SEQUENCE</scope>
    <source>
        <strain evidence="1">KCTC 12368</strain>
    </source>
</reference>
<sequence length="149" mass="18264">MTELLQKRQEVLEPSNEANSLVQFYALGEHWRSDVAFYHDEIRFLQDLMESYFHHFLDQMNLAWAKRMERKISILDRRREEIERKLNLHLHHICDMIKDNDFRQEKHLLQDQEELENLLATYAKDFRTLKKQIFTLTENGLRNFQKNQD</sequence>
<accession>A0A918Q184</accession>
<dbReference type="AlphaFoldDB" id="A0A918Q184"/>
<reference evidence="1" key="2">
    <citation type="submission" date="2020-09" db="EMBL/GenBank/DDBJ databases">
        <authorList>
            <person name="Sun Q."/>
            <person name="Kim S."/>
        </authorList>
    </citation>
    <scope>NUCLEOTIDE SEQUENCE</scope>
    <source>
        <strain evidence="1">KCTC 12368</strain>
    </source>
</reference>